<keyword evidence="1" id="KW-0697">Rotamase</keyword>
<dbReference type="Pfam" id="PF00639">
    <property type="entry name" value="Rotamase"/>
    <property type="match status" value="1"/>
</dbReference>
<keyword evidence="1 3" id="KW-0413">Isomerase</keyword>
<evidence type="ECO:0000313" key="3">
    <source>
        <dbReference type="EMBL" id="TCK98501.1"/>
    </source>
</evidence>
<evidence type="ECO:0000259" key="2">
    <source>
        <dbReference type="PROSITE" id="PS50198"/>
    </source>
</evidence>
<gene>
    <name evidence="3" type="ORF">EDC19_0923</name>
</gene>
<dbReference type="SUPFAM" id="SSF54534">
    <property type="entry name" value="FKBP-like"/>
    <property type="match status" value="1"/>
</dbReference>
<keyword evidence="4" id="KW-1185">Reference proteome</keyword>
<dbReference type="GO" id="GO:0003755">
    <property type="term" value="F:peptidyl-prolyl cis-trans isomerase activity"/>
    <property type="evidence" value="ECO:0007669"/>
    <property type="project" value="UniProtKB-KW"/>
</dbReference>
<dbReference type="PANTHER" id="PTHR47245">
    <property type="entry name" value="PEPTIDYLPROLYL ISOMERASE"/>
    <property type="match status" value="1"/>
</dbReference>
<dbReference type="Gene3D" id="3.10.50.40">
    <property type="match status" value="1"/>
</dbReference>
<dbReference type="EMBL" id="SMGQ01000011">
    <property type="protein sequence ID" value="TCK98501.1"/>
    <property type="molecule type" value="Genomic_DNA"/>
</dbReference>
<name>A0A4V2Q1Q4_9FIRM</name>
<dbReference type="RefSeq" id="WP_132281181.1">
    <property type="nucleotide sequence ID" value="NZ_SMGQ01000011.1"/>
</dbReference>
<dbReference type="Proteomes" id="UP000294545">
    <property type="component" value="Unassembled WGS sequence"/>
</dbReference>
<reference evidence="3 4" key="1">
    <citation type="submission" date="2019-03" db="EMBL/GenBank/DDBJ databases">
        <title>Genomic Encyclopedia of Type Strains, Phase IV (KMG-IV): sequencing the most valuable type-strain genomes for metagenomic binning, comparative biology and taxonomic classification.</title>
        <authorList>
            <person name="Goeker M."/>
        </authorList>
    </citation>
    <scope>NUCLEOTIDE SEQUENCE [LARGE SCALE GENOMIC DNA]</scope>
    <source>
        <strain evidence="3 4">DSM 24176</strain>
    </source>
</reference>
<comment type="caution">
    <text evidence="3">The sequence shown here is derived from an EMBL/GenBank/DDBJ whole genome shotgun (WGS) entry which is preliminary data.</text>
</comment>
<dbReference type="OrthoDB" id="14196at2"/>
<proteinExistence type="predicted"/>
<protein>
    <submittedName>
        <fullName evidence="3">Peptidyl-prolyl cis-trans isomerase C</fullName>
    </submittedName>
</protein>
<dbReference type="InterPro" id="IPR046357">
    <property type="entry name" value="PPIase_dom_sf"/>
</dbReference>
<feature type="domain" description="PpiC" evidence="2">
    <location>
        <begin position="112"/>
        <end position="201"/>
    </location>
</feature>
<dbReference type="InterPro" id="IPR050245">
    <property type="entry name" value="PrsA_foldase"/>
</dbReference>
<evidence type="ECO:0000256" key="1">
    <source>
        <dbReference type="PROSITE-ProRule" id="PRU00278"/>
    </source>
</evidence>
<dbReference type="AlphaFoldDB" id="A0A4V2Q1Q4"/>
<organism evidence="3 4">
    <name type="scientific">Natranaerovirga hydrolytica</name>
    <dbReference type="NCBI Taxonomy" id="680378"/>
    <lineage>
        <taxon>Bacteria</taxon>
        <taxon>Bacillati</taxon>
        <taxon>Bacillota</taxon>
        <taxon>Clostridia</taxon>
        <taxon>Lachnospirales</taxon>
        <taxon>Natranaerovirgaceae</taxon>
        <taxon>Natranaerovirga</taxon>
    </lineage>
</organism>
<accession>A0A4V2Q1Q4</accession>
<dbReference type="InterPro" id="IPR023058">
    <property type="entry name" value="PPIase_PpiC_CS"/>
</dbReference>
<dbReference type="PROSITE" id="PS01096">
    <property type="entry name" value="PPIC_PPIASE_1"/>
    <property type="match status" value="1"/>
</dbReference>
<evidence type="ECO:0000313" key="4">
    <source>
        <dbReference type="Proteomes" id="UP000294545"/>
    </source>
</evidence>
<dbReference type="Gene3D" id="1.10.8.1040">
    <property type="match status" value="1"/>
</dbReference>
<dbReference type="InterPro" id="IPR000297">
    <property type="entry name" value="PPIase_PpiC"/>
</dbReference>
<dbReference type="PROSITE" id="PS50198">
    <property type="entry name" value="PPIC_PPIASE_2"/>
    <property type="match status" value="1"/>
</dbReference>
<dbReference type="InterPro" id="IPR027304">
    <property type="entry name" value="Trigger_fact/SurA_dom_sf"/>
</dbReference>
<dbReference type="SUPFAM" id="SSF109998">
    <property type="entry name" value="Triger factor/SurA peptide-binding domain-like"/>
    <property type="match status" value="1"/>
</dbReference>
<sequence>MENKLLATVDGRPITESDVQSLLQNLGQNAAQFNTPQGHEQLLNEIIAQELIYSDAVENNFEADEAFIKTLEQMKKSLLIQYAANKLMSSVDVTDEEAKVFYDNNQGNFAQPKTVNASHILVETEEDAQKALDEIKNGLDFADAAMKYSNCPSKENGGALGDFSKGKMVPEFEDAAFEMTVGELSEPVKTQFGYHIIKVNSANEAKVGTFEEVKDQVKQQCLSEKQREVYTNKQNELKTKYTVELAK</sequence>
<dbReference type="PANTHER" id="PTHR47245:SF2">
    <property type="entry name" value="PEPTIDYL-PROLYL CIS-TRANS ISOMERASE HP_0175-RELATED"/>
    <property type="match status" value="1"/>
</dbReference>